<proteinExistence type="predicted"/>
<feature type="coiled-coil region" evidence="1">
    <location>
        <begin position="561"/>
        <end position="605"/>
    </location>
</feature>
<protein>
    <submittedName>
        <fullName evidence="3">Uncharacterized protein</fullName>
    </submittedName>
</protein>
<dbReference type="Proteomes" id="UP000076154">
    <property type="component" value="Unassembled WGS sequence"/>
</dbReference>
<feature type="region of interest" description="Disordered" evidence="2">
    <location>
        <begin position="1081"/>
        <end position="1100"/>
    </location>
</feature>
<keyword evidence="1" id="KW-0175">Coiled coil</keyword>
<dbReference type="AlphaFoldDB" id="A0A369K4P3"/>
<feature type="compositionally biased region" description="Polar residues" evidence="2">
    <location>
        <begin position="124"/>
        <end position="137"/>
    </location>
</feature>
<dbReference type="InParanoid" id="A0A369K4P3"/>
<evidence type="ECO:0000313" key="4">
    <source>
        <dbReference type="Proteomes" id="UP000076154"/>
    </source>
</evidence>
<feature type="region of interest" description="Disordered" evidence="2">
    <location>
        <begin position="1039"/>
        <end position="1068"/>
    </location>
</feature>
<evidence type="ECO:0000256" key="2">
    <source>
        <dbReference type="SAM" id="MobiDB-lite"/>
    </source>
</evidence>
<sequence>MDGIGFNYDALRAMNDPNQSQSISKPKPFSLTQSMNQLENINTTQGYDYGHTPFSGNPNAVRPNRMFGGEQSARRPPIFPALKPFQKPRNQNQEQQPTKAPLRTQFFSRLPPATTSVPLYKEPQNASQVQSEGNRASSPILKHEQYKELSSSPRPPSRSSSVAHIPIIHDQPQPHQMLPPPPPPTGPISRPGSRARSRSRSSASFRLDERPVGAGDSPVGTTSSIDLPDIAINALRQVQIANADLMEERRKNETLLSHLKSLTSDHDALKQNHASVQEDIVSARRRLEEQAQELASSKENHALHETSFATLQEEIRVAQATLKAEREDKRRKIDRVKQGLVNLNDDYTSLRSLFEGLKASYDASQSLVSDLRNARVLAAEGLRMSAERRMIALEPLLDDCGRYARGVEVRALVTELRDELANCDRMLTTPKARRVIDMDRDKLSNLSSQLVEAQGRVRELEDSERGKLLTLFGEGRGSIGHNEVTKRADLAEKMHILAERLVKREHESIDVLAEAAGFEARLDVANAEYVYLFYFRVRTVMKPRYSLDTKILEMKAVSDAKDRVMEELAHTQTTMHELETRIKLLEAKLQEERSKTEELRQIETRIEKSLTKANEELTLARGANHAHEKHIVTLEKDVEVLQTQLAHVHQAHATTVEEMKQARMSLTEETEKCAVLEKGTSVLQLDNECLRTRLADAREAHTTISEEMKQVRMSCATFEKQVDALQVDNEHLRSQLDDARQACDTAKEDTKQMRELAGKQQTKISVLEEKEAVGKERAEVMRQAEIRIAAHTACRGQVLQERFDAQGITLRLTKEQCGDLQERLAVSENALAGSTGKLQGDIAVLKERNAALQGTIDRQQAALADASIDYDKKLAKQEASNERLVKALTKRADVAEAQALDCHNVAMQLRAKIAESEEERTGMEGVETERVTVLKEMVVKLEATNQALIAKAMSLRTRYAANDLTDEEKDFVDWLVAFSNSLHEQEDVKKENELRRRDNMIRTLHARIRELESSLARLLKEKGKEAGGESTSMIDLNQFMTSSPMGSDPPANLSNAQPSNSSGELTTMLTTLPGDVNMSLSSPDRPAPVPLNPAPTPLSIKVPGGRAVAKLKPKASQPQAKPPVKKTQIQAPTLLPASMVAGPSEHLVFSRLAADSDSEDDTPLSELSFASILGKRERGPSPPAAAPEPAKVVNRASNGTRRLRGTAPVPPAQAQASVAVQKKTTDATTKPKKKRK</sequence>
<feature type="compositionally biased region" description="Low complexity" evidence="2">
    <location>
        <begin position="1212"/>
        <end position="1228"/>
    </location>
</feature>
<feature type="region of interest" description="Disordered" evidence="2">
    <location>
        <begin position="1173"/>
        <end position="1236"/>
    </location>
</feature>
<feature type="compositionally biased region" description="Pro residues" evidence="2">
    <location>
        <begin position="177"/>
        <end position="186"/>
    </location>
</feature>
<dbReference type="EMBL" id="LUEZ02000014">
    <property type="protein sequence ID" value="RDB27737.1"/>
    <property type="molecule type" value="Genomic_DNA"/>
</dbReference>
<gene>
    <name evidence="3" type="ORF">Hypma_003174</name>
</gene>
<feature type="compositionally biased region" description="Polar residues" evidence="2">
    <location>
        <begin position="1052"/>
        <end position="1068"/>
    </location>
</feature>
<evidence type="ECO:0000313" key="3">
    <source>
        <dbReference type="EMBL" id="RDB27737.1"/>
    </source>
</evidence>
<accession>A0A369K4P3</accession>
<dbReference type="STRING" id="39966.A0A369K4P3"/>
<keyword evidence="4" id="KW-1185">Reference proteome</keyword>
<comment type="caution">
    <text evidence="3">The sequence shown here is derived from an EMBL/GenBank/DDBJ whole genome shotgun (WGS) entry which is preliminary data.</text>
</comment>
<dbReference type="OrthoDB" id="3246510at2759"/>
<feature type="compositionally biased region" description="Pro residues" evidence="2">
    <location>
        <begin position="1085"/>
        <end position="1096"/>
    </location>
</feature>
<feature type="coiled-coil region" evidence="1">
    <location>
        <begin position="715"/>
        <end position="756"/>
    </location>
</feature>
<organism evidence="3 4">
    <name type="scientific">Hypsizygus marmoreus</name>
    <name type="common">White beech mushroom</name>
    <name type="synonym">Agaricus marmoreus</name>
    <dbReference type="NCBI Taxonomy" id="39966"/>
    <lineage>
        <taxon>Eukaryota</taxon>
        <taxon>Fungi</taxon>
        <taxon>Dikarya</taxon>
        <taxon>Basidiomycota</taxon>
        <taxon>Agaricomycotina</taxon>
        <taxon>Agaricomycetes</taxon>
        <taxon>Agaricomycetidae</taxon>
        <taxon>Agaricales</taxon>
        <taxon>Tricholomatineae</taxon>
        <taxon>Lyophyllaceae</taxon>
        <taxon>Hypsizygus</taxon>
    </lineage>
</organism>
<feature type="region of interest" description="Disordered" evidence="2">
    <location>
        <begin position="43"/>
        <end position="221"/>
    </location>
</feature>
<feature type="compositionally biased region" description="Polar residues" evidence="2">
    <location>
        <begin position="88"/>
        <end position="98"/>
    </location>
</feature>
<evidence type="ECO:0000256" key="1">
    <source>
        <dbReference type="SAM" id="Coils"/>
    </source>
</evidence>
<feature type="coiled-coil region" evidence="1">
    <location>
        <begin position="259"/>
        <end position="346"/>
    </location>
</feature>
<name>A0A369K4P3_HYPMA</name>
<reference evidence="3" key="1">
    <citation type="submission" date="2018-04" db="EMBL/GenBank/DDBJ databases">
        <title>Whole genome sequencing of Hypsizygus marmoreus.</title>
        <authorList>
            <person name="Choi I.-G."/>
            <person name="Min B."/>
            <person name="Kim J.-G."/>
            <person name="Kim S."/>
            <person name="Oh Y.-L."/>
            <person name="Kong W.-S."/>
            <person name="Park H."/>
            <person name="Jeong J."/>
            <person name="Song E.-S."/>
        </authorList>
    </citation>
    <scope>NUCLEOTIDE SEQUENCE [LARGE SCALE GENOMIC DNA]</scope>
    <source>
        <strain evidence="3">51987-8</strain>
    </source>
</reference>